<proteinExistence type="predicted"/>
<sequence>LGLGCEIFYRLGDRLPNIGNIGNLQGSGQNSVAALNALRQHNDFTFFLLVNRASGGMEAYDEDINDILGSYRTARGAAYTYTEQSLSDSVRRNEKWREENEKIKRELLHLKDEHNISDKGLDAIDKFFKKHKKFFSIHYVRKTRKEVNQKFPIFNVIDGAYVQFEYAIKTAVFIAQRKNPNLHQLPQITFRLNMDGTLIGNKHIVAISVNCVEGGRDCQSLKNLLIKLHGRFSGHLQDLFFQNFPYEELLDGNAIVHIDPLKRKKNLKTACVEFLETFTSACLRNNVTPYLHIIGNHLFEFDEREDLGAFNIQGMEKGNDFLSRLYFSSTNAAKKPLYTMMQKLYRPLEMGLTPDDREEIFKFMSTQVYDYEDDDFIVVADANGQASVNLPHVENDYEVITSGSNDSSSDTDDENHSDDGTESAWFHLGNRKILTANRFGSFKRSKKS</sequence>
<feature type="region of interest" description="Disordered" evidence="2">
    <location>
        <begin position="400"/>
        <end position="423"/>
    </location>
</feature>
<evidence type="ECO:0000313" key="3">
    <source>
        <dbReference type="EMBL" id="CAF1524322.1"/>
    </source>
</evidence>
<keyword evidence="5" id="KW-1185">Reference proteome</keyword>
<evidence type="ECO:0000313" key="5">
    <source>
        <dbReference type="Proteomes" id="UP000663829"/>
    </source>
</evidence>
<dbReference type="EMBL" id="CAJOBC010089708">
    <property type="protein sequence ID" value="CAF4383347.1"/>
    <property type="molecule type" value="Genomic_DNA"/>
</dbReference>
<evidence type="ECO:0000256" key="1">
    <source>
        <dbReference type="SAM" id="Coils"/>
    </source>
</evidence>
<dbReference type="Proteomes" id="UP000663829">
    <property type="component" value="Unassembled WGS sequence"/>
</dbReference>
<dbReference type="AlphaFoldDB" id="A0A815UW01"/>
<dbReference type="Proteomes" id="UP000681722">
    <property type="component" value="Unassembled WGS sequence"/>
</dbReference>
<dbReference type="EMBL" id="CAJNOQ010024149">
    <property type="protein sequence ID" value="CAF1524322.1"/>
    <property type="molecule type" value="Genomic_DNA"/>
</dbReference>
<reference evidence="3" key="1">
    <citation type="submission" date="2021-02" db="EMBL/GenBank/DDBJ databases">
        <authorList>
            <person name="Nowell W R."/>
        </authorList>
    </citation>
    <scope>NUCLEOTIDE SEQUENCE</scope>
</reference>
<dbReference type="OrthoDB" id="10037925at2759"/>
<feature type="non-terminal residue" evidence="3">
    <location>
        <position position="448"/>
    </location>
</feature>
<comment type="caution">
    <text evidence="3">The sequence shown here is derived from an EMBL/GenBank/DDBJ whole genome shotgun (WGS) entry which is preliminary data.</text>
</comment>
<organism evidence="3 5">
    <name type="scientific">Didymodactylos carnosus</name>
    <dbReference type="NCBI Taxonomy" id="1234261"/>
    <lineage>
        <taxon>Eukaryota</taxon>
        <taxon>Metazoa</taxon>
        <taxon>Spiralia</taxon>
        <taxon>Gnathifera</taxon>
        <taxon>Rotifera</taxon>
        <taxon>Eurotatoria</taxon>
        <taxon>Bdelloidea</taxon>
        <taxon>Philodinida</taxon>
        <taxon>Philodinidae</taxon>
        <taxon>Didymodactylos</taxon>
    </lineage>
</organism>
<gene>
    <name evidence="3" type="ORF">GPM918_LOCUS37702</name>
    <name evidence="4" type="ORF">SRO942_LOCUS38476</name>
</gene>
<keyword evidence="1" id="KW-0175">Coiled coil</keyword>
<protein>
    <submittedName>
        <fullName evidence="3">Uncharacterized protein</fullName>
    </submittedName>
</protein>
<evidence type="ECO:0000313" key="4">
    <source>
        <dbReference type="EMBL" id="CAF4383347.1"/>
    </source>
</evidence>
<accession>A0A815UW01</accession>
<feature type="coiled-coil region" evidence="1">
    <location>
        <begin position="86"/>
        <end position="113"/>
    </location>
</feature>
<evidence type="ECO:0000256" key="2">
    <source>
        <dbReference type="SAM" id="MobiDB-lite"/>
    </source>
</evidence>
<name>A0A815UW01_9BILA</name>